<comment type="caution">
    <text evidence="3">The sequence shown here is derived from an EMBL/GenBank/DDBJ whole genome shotgun (WGS) entry which is preliminary data.</text>
</comment>
<evidence type="ECO:0000259" key="1">
    <source>
        <dbReference type="Pfam" id="PF00534"/>
    </source>
</evidence>
<evidence type="ECO:0000313" key="3">
    <source>
        <dbReference type="EMBL" id="OGI67963.1"/>
    </source>
</evidence>
<dbReference type="Pfam" id="PF00534">
    <property type="entry name" value="Glycos_transf_1"/>
    <property type="match status" value="1"/>
</dbReference>
<dbReference type="SUPFAM" id="SSF53756">
    <property type="entry name" value="UDP-Glycosyltransferase/glycogen phosphorylase"/>
    <property type="match status" value="1"/>
</dbReference>
<proteinExistence type="predicted"/>
<sequence length="374" mass="41378">MKIIHVITGLNVGGAEMMLYKILQHSSGKEFLHEVISLTDVGLVGEKIQKLGVPVRALNMKEIDLPITVIRLALWLRKSNPDVVQTWMYHANLVGGLAATLCFKKIPVVWGIRQSDLNPKLNKRRTILVAQVGAFLSRFIPGNIIINSIRGKKNHEALGYEASKMVVIPNGFDLKVFRPDTEARILFRQKIGISPTSFIIGSVARFDPSKDQKTLIQSAKILLNGYKDLHFVLCGRGMTDKNKLLTEWINEIDIAPRLHLLGECEGIENITAAFDVAVLSSVSEGFPNVIGEAMACGVPCVVTDAGDSAYIVGDTGLMVPPSDQVALANAFRQMIEMKDIERKALGERARKRIEENFSIDLVVKKYIELYTSLA</sequence>
<dbReference type="PANTHER" id="PTHR12526">
    <property type="entry name" value="GLYCOSYLTRANSFERASE"/>
    <property type="match status" value="1"/>
</dbReference>
<dbReference type="InterPro" id="IPR028098">
    <property type="entry name" value="Glyco_trans_4-like_N"/>
</dbReference>
<dbReference type="CDD" id="cd03807">
    <property type="entry name" value="GT4_WbnK-like"/>
    <property type="match status" value="1"/>
</dbReference>
<evidence type="ECO:0000259" key="2">
    <source>
        <dbReference type="Pfam" id="PF13439"/>
    </source>
</evidence>
<feature type="domain" description="Glycosyltransferase subfamily 4-like N-terminal" evidence="2">
    <location>
        <begin position="12"/>
        <end position="175"/>
    </location>
</feature>
<dbReference type="AlphaFoldDB" id="A0A1F6VE64"/>
<dbReference type="Pfam" id="PF13439">
    <property type="entry name" value="Glyco_transf_4"/>
    <property type="match status" value="1"/>
</dbReference>
<dbReference type="GO" id="GO:0016757">
    <property type="term" value="F:glycosyltransferase activity"/>
    <property type="evidence" value="ECO:0007669"/>
    <property type="project" value="InterPro"/>
</dbReference>
<reference evidence="3 4" key="1">
    <citation type="journal article" date="2016" name="Nat. Commun.">
        <title>Thousands of microbial genomes shed light on interconnected biogeochemical processes in an aquifer system.</title>
        <authorList>
            <person name="Anantharaman K."/>
            <person name="Brown C.T."/>
            <person name="Hug L.A."/>
            <person name="Sharon I."/>
            <person name="Castelle C.J."/>
            <person name="Probst A.J."/>
            <person name="Thomas B.C."/>
            <person name="Singh A."/>
            <person name="Wilkins M.J."/>
            <person name="Karaoz U."/>
            <person name="Brodie E.L."/>
            <person name="Williams K.H."/>
            <person name="Hubbard S.S."/>
            <person name="Banfield J.F."/>
        </authorList>
    </citation>
    <scope>NUCLEOTIDE SEQUENCE [LARGE SCALE GENOMIC DNA]</scope>
</reference>
<dbReference type="Gene3D" id="3.40.50.2000">
    <property type="entry name" value="Glycogen Phosphorylase B"/>
    <property type="match status" value="2"/>
</dbReference>
<dbReference type="InterPro" id="IPR001296">
    <property type="entry name" value="Glyco_trans_1"/>
</dbReference>
<dbReference type="Proteomes" id="UP000178235">
    <property type="component" value="Unassembled WGS sequence"/>
</dbReference>
<organism evidence="3 4">
    <name type="scientific">Candidatus Nomurabacteria bacterium RIFCSPHIGHO2_01_FULL_42_15</name>
    <dbReference type="NCBI Taxonomy" id="1801742"/>
    <lineage>
        <taxon>Bacteria</taxon>
        <taxon>Candidatus Nomuraibacteriota</taxon>
    </lineage>
</organism>
<name>A0A1F6VE64_9BACT</name>
<feature type="domain" description="Glycosyl transferase family 1" evidence="1">
    <location>
        <begin position="187"/>
        <end position="352"/>
    </location>
</feature>
<evidence type="ECO:0000313" key="4">
    <source>
        <dbReference type="Proteomes" id="UP000178235"/>
    </source>
</evidence>
<evidence type="ECO:0008006" key="5">
    <source>
        <dbReference type="Google" id="ProtNLM"/>
    </source>
</evidence>
<protein>
    <recommendedName>
        <fullName evidence="5">Glycosyltransferase subfamily 4-like N-terminal domain-containing protein</fullName>
    </recommendedName>
</protein>
<accession>A0A1F6VE64</accession>
<dbReference type="EMBL" id="MFTS01000007">
    <property type="protein sequence ID" value="OGI67963.1"/>
    <property type="molecule type" value="Genomic_DNA"/>
</dbReference>
<dbReference type="PANTHER" id="PTHR12526:SF634">
    <property type="entry name" value="BLL3361 PROTEIN"/>
    <property type="match status" value="1"/>
</dbReference>
<gene>
    <name evidence="3" type="ORF">A2738_03905</name>
</gene>